<proteinExistence type="predicted"/>
<organism evidence="2 3">
    <name type="scientific">Methylotenera mobilis (strain JLW8 / ATCC BAA-1282 / DSM 17540)</name>
    <dbReference type="NCBI Taxonomy" id="583345"/>
    <lineage>
        <taxon>Bacteria</taxon>
        <taxon>Pseudomonadati</taxon>
        <taxon>Pseudomonadota</taxon>
        <taxon>Betaproteobacteria</taxon>
        <taxon>Nitrosomonadales</taxon>
        <taxon>Methylophilaceae</taxon>
        <taxon>Methylotenera</taxon>
    </lineage>
</organism>
<dbReference type="Proteomes" id="UP000002742">
    <property type="component" value="Chromosome"/>
</dbReference>
<reference evidence="3" key="1">
    <citation type="submission" date="2009-07" db="EMBL/GenBank/DDBJ databases">
        <title>Complete sequence of Methylotenera mobilis JLW8.</title>
        <authorList>
            <consortium name="US DOE Joint Genome Institute"/>
            <person name="Lucas S."/>
            <person name="Copeland A."/>
            <person name="Lapidus A."/>
            <person name="Glavina del Rio T."/>
            <person name="Tice H."/>
            <person name="Bruce D."/>
            <person name="Goodwin L."/>
            <person name="Pitluck S."/>
            <person name="LaButti K.M."/>
            <person name="Clum A."/>
            <person name="Larimer F."/>
            <person name="Land M."/>
            <person name="Hauser L."/>
            <person name="Kyrpides N."/>
            <person name="Mikhailova N."/>
            <person name="Kayluzhnaya M."/>
            <person name="Chistoserdova L."/>
        </authorList>
    </citation>
    <scope>NUCLEOTIDE SEQUENCE [LARGE SCALE GENOMIC DNA]</scope>
    <source>
        <strain evidence="3">JLW8 / ATCC BAA-1282 / DSM 17540</strain>
    </source>
</reference>
<feature type="domain" description="HTH cro/C1-type" evidence="1">
    <location>
        <begin position="26"/>
        <end position="60"/>
    </location>
</feature>
<dbReference type="STRING" id="583345.Mmol_0478"/>
<dbReference type="SUPFAM" id="SSF47413">
    <property type="entry name" value="lambda repressor-like DNA-binding domains"/>
    <property type="match status" value="1"/>
</dbReference>
<gene>
    <name evidence="2" type="ordered locus">Mmol_0478</name>
</gene>
<name>C6WTY9_METML</name>
<dbReference type="CDD" id="cd00093">
    <property type="entry name" value="HTH_XRE"/>
    <property type="match status" value="1"/>
</dbReference>
<dbReference type="InterPro" id="IPR010982">
    <property type="entry name" value="Lambda_DNA-bd_dom_sf"/>
</dbReference>
<dbReference type="PROSITE" id="PS50943">
    <property type="entry name" value="HTH_CROC1"/>
    <property type="match status" value="1"/>
</dbReference>
<protein>
    <submittedName>
        <fullName evidence="2">Transcriptional regulator, XRE family</fullName>
    </submittedName>
</protein>
<accession>C6WTY9</accession>
<dbReference type="RefSeq" id="WP_015831425.1">
    <property type="nucleotide sequence ID" value="NC_012968.1"/>
</dbReference>
<evidence type="ECO:0000313" key="3">
    <source>
        <dbReference type="Proteomes" id="UP000002742"/>
    </source>
</evidence>
<dbReference type="OrthoDB" id="8690238at2"/>
<dbReference type="AlphaFoldDB" id="C6WTY9"/>
<dbReference type="InterPro" id="IPR001387">
    <property type="entry name" value="Cro/C1-type_HTH"/>
</dbReference>
<dbReference type="EMBL" id="CP001672">
    <property type="protein sequence ID" value="ACT47388.1"/>
    <property type="molecule type" value="Genomic_DNA"/>
</dbReference>
<dbReference type="GO" id="GO:0003677">
    <property type="term" value="F:DNA binding"/>
    <property type="evidence" value="ECO:0007669"/>
    <property type="project" value="InterPro"/>
</dbReference>
<dbReference type="Pfam" id="PF01381">
    <property type="entry name" value="HTH_3"/>
    <property type="match status" value="1"/>
</dbReference>
<keyword evidence="3" id="KW-1185">Reference proteome</keyword>
<dbReference type="HOGENOM" id="CLU_2206935_0_0_4"/>
<sequence length="107" mass="12535">MPKKIPENAPISIFALDMIKLWGKTISAQRKLRQITMRDFAHRMDVSLNTLQRIERGEHSVQAGNYLHAMNMLGILDRLCNTPENKMMESRTKRVRYPISKDDPDYF</sequence>
<dbReference type="Gene3D" id="1.10.260.40">
    <property type="entry name" value="lambda repressor-like DNA-binding domains"/>
    <property type="match status" value="1"/>
</dbReference>
<reference evidence="2 3" key="2">
    <citation type="journal article" date="2011" name="J. Bacteriol.">
        <title>Genomes of three methylotrophs from a single niche uncover genetic and metabolic divergence of Methylophilaceae.</title>
        <authorList>
            <person name="Lapidus A."/>
            <person name="Clum A."/>
            <person name="Labutti K."/>
            <person name="Kaluzhnaya M.G."/>
            <person name="Lim S."/>
            <person name="Beck D.A."/>
            <person name="Glavina Del Rio T."/>
            <person name="Nolan M."/>
            <person name="Mavromatis K."/>
            <person name="Huntemann M."/>
            <person name="Lucas S."/>
            <person name="Lidstrom M.E."/>
            <person name="Ivanova N."/>
            <person name="Chistoserdova L."/>
        </authorList>
    </citation>
    <scope>NUCLEOTIDE SEQUENCE [LARGE SCALE GENOMIC DNA]</scope>
    <source>
        <strain evidence="3">JLW8 / ATCC BAA-1282 / DSM 17540</strain>
    </source>
</reference>
<dbReference type="KEGG" id="mmb:Mmol_0478"/>
<evidence type="ECO:0000313" key="2">
    <source>
        <dbReference type="EMBL" id="ACT47388.1"/>
    </source>
</evidence>
<evidence type="ECO:0000259" key="1">
    <source>
        <dbReference type="PROSITE" id="PS50943"/>
    </source>
</evidence>